<dbReference type="Proteomes" id="UP000515121">
    <property type="component" value="Unplaced"/>
</dbReference>
<evidence type="ECO:0000256" key="2">
    <source>
        <dbReference type="ARBA" id="ARBA00023136"/>
    </source>
</evidence>
<dbReference type="RefSeq" id="XP_022731588.1">
    <property type="nucleotide sequence ID" value="XM_022875853.1"/>
</dbReference>
<evidence type="ECO:0000313" key="5">
    <source>
        <dbReference type="RefSeq" id="XP_022731588.1"/>
    </source>
</evidence>
<sequence>MPSNPKFSSGNDERRTHRLLWCAAIICTILTLAVIIAGIITFLGYVVIHPRVPYVSVINARLDRIQLDYAGVLEIQVTVVIRAQNGNEKSHASFSHSGYILSLNGEDVAKLIAPPFEVSKNSSVDFNYDVQSLPIPLDPEQAEDVEVALKTDLVTFDLKGSTRVRWRVGPLGSIRFLCRLNCKLRFHPLNRTYIPSRCTSKAK</sequence>
<dbReference type="PANTHER" id="PTHR31234">
    <property type="entry name" value="LATE EMBRYOGENESIS ABUNDANT (LEA) HYDROXYPROLINE-RICH GLYCOPROTEIN FAMILY"/>
    <property type="match status" value="1"/>
</dbReference>
<dbReference type="OrthoDB" id="1875580at2759"/>
<dbReference type="InterPro" id="IPR044839">
    <property type="entry name" value="NDR1-like"/>
</dbReference>
<comment type="subcellular location">
    <subcellularLocation>
        <location evidence="1">Membrane</location>
    </subcellularLocation>
</comment>
<accession>A0A6P5XTN7</accession>
<protein>
    <submittedName>
        <fullName evidence="5">Uncharacterized protein LOC111286066</fullName>
    </submittedName>
</protein>
<dbReference type="AlphaFoldDB" id="A0A6P5XTN7"/>
<gene>
    <name evidence="5" type="primary">LOC111286066</name>
</gene>
<keyword evidence="2 3" id="KW-0472">Membrane</keyword>
<feature type="transmembrane region" description="Helical" evidence="3">
    <location>
        <begin position="20"/>
        <end position="48"/>
    </location>
</feature>
<organism evidence="4 5">
    <name type="scientific">Durio zibethinus</name>
    <name type="common">Durian</name>
    <dbReference type="NCBI Taxonomy" id="66656"/>
    <lineage>
        <taxon>Eukaryota</taxon>
        <taxon>Viridiplantae</taxon>
        <taxon>Streptophyta</taxon>
        <taxon>Embryophyta</taxon>
        <taxon>Tracheophyta</taxon>
        <taxon>Spermatophyta</taxon>
        <taxon>Magnoliopsida</taxon>
        <taxon>eudicotyledons</taxon>
        <taxon>Gunneridae</taxon>
        <taxon>Pentapetalae</taxon>
        <taxon>rosids</taxon>
        <taxon>malvids</taxon>
        <taxon>Malvales</taxon>
        <taxon>Malvaceae</taxon>
        <taxon>Helicteroideae</taxon>
        <taxon>Durio</taxon>
    </lineage>
</organism>
<keyword evidence="4" id="KW-1185">Reference proteome</keyword>
<reference evidence="5" key="1">
    <citation type="submission" date="2025-08" db="UniProtKB">
        <authorList>
            <consortium name="RefSeq"/>
        </authorList>
    </citation>
    <scope>IDENTIFICATION</scope>
    <source>
        <tissue evidence="5">Fruit stalk</tissue>
    </source>
</reference>
<dbReference type="GeneID" id="111286066"/>
<keyword evidence="3" id="KW-1133">Transmembrane helix</keyword>
<keyword evidence="3" id="KW-0812">Transmembrane</keyword>
<dbReference type="GO" id="GO:0005886">
    <property type="term" value="C:plasma membrane"/>
    <property type="evidence" value="ECO:0007669"/>
    <property type="project" value="TreeGrafter"/>
</dbReference>
<evidence type="ECO:0000313" key="4">
    <source>
        <dbReference type="Proteomes" id="UP000515121"/>
    </source>
</evidence>
<evidence type="ECO:0000256" key="3">
    <source>
        <dbReference type="SAM" id="Phobius"/>
    </source>
</evidence>
<name>A0A6P5XTN7_DURZI</name>
<proteinExistence type="predicted"/>
<dbReference type="PANTHER" id="PTHR31234:SF66">
    <property type="entry name" value="LATE EMBRYOGENESIS ABUNDANT PROTEIN"/>
    <property type="match status" value="1"/>
</dbReference>
<dbReference type="GO" id="GO:0098542">
    <property type="term" value="P:defense response to other organism"/>
    <property type="evidence" value="ECO:0007669"/>
    <property type="project" value="InterPro"/>
</dbReference>
<dbReference type="KEGG" id="dzi:111286066"/>
<evidence type="ECO:0000256" key="1">
    <source>
        <dbReference type="ARBA" id="ARBA00004370"/>
    </source>
</evidence>